<dbReference type="GO" id="GO:0008360">
    <property type="term" value="P:regulation of cell shape"/>
    <property type="evidence" value="ECO:0007669"/>
    <property type="project" value="UniProtKB-KW"/>
</dbReference>
<dbReference type="HAMAP" id="MF_02214">
    <property type="entry name" value="Lipid_II_synth_MurT"/>
    <property type="match status" value="1"/>
</dbReference>
<dbReference type="GO" id="GO:0008270">
    <property type="term" value="F:zinc ion binding"/>
    <property type="evidence" value="ECO:0007669"/>
    <property type="project" value="UniProtKB-UniRule"/>
</dbReference>
<dbReference type="InterPro" id="IPR036565">
    <property type="entry name" value="Mur-like_cat_sf"/>
</dbReference>
<dbReference type="GO" id="GO:0005524">
    <property type="term" value="F:ATP binding"/>
    <property type="evidence" value="ECO:0007669"/>
    <property type="project" value="UniProtKB-UniRule"/>
</dbReference>
<dbReference type="Gene3D" id="3.40.1190.10">
    <property type="entry name" value="Mur-like, catalytic domain"/>
    <property type="match status" value="1"/>
</dbReference>
<sequence>MRVNELFSIWSVKLIKRIIRATGKGRGESMPGKLARILDGDILRNLAKRTNTIIITGTNGKTTTSNLISAILGRGGLPVINNTSGNNLINGITQIYVEKAQELKKSRTKEWAVIECDEATIVPLLKEVHPVVIVINNFFRDQLDRYGEIDILINKMHEAIAATDARLILNTDDPFVARFSDLKNKKIYFGISKNAYHFEKTSVRESLYCPNCGSKLMYEAMFYSQLGYYTCEHCGFKRQIPDYEIKKIQRNNKGFLFQVTEKQQDEAGTGSSPNERTSDYQLSLFGVHNLYNALSAVSVAKELNLPNEAIFGGLENYKLKNGRMTIYHYNGTDRIVNLIKNPASADVAIGEINYDPQNKSVVFFLNDLTADGNDVSWIWDVDFERLAQSSISNFLCSGRRAWEMANRLKYADIDPNKIKVVPEIGKAMDFSLVHFTKTYYLPNYTALNSVNNYLVNKSAKENQEER</sequence>
<dbReference type="GO" id="GO:0009252">
    <property type="term" value="P:peptidoglycan biosynthetic process"/>
    <property type="evidence" value="ECO:0007669"/>
    <property type="project" value="UniProtKB-UniRule"/>
</dbReference>
<comment type="pathway">
    <text evidence="1 2">Cell wall biogenesis; peptidoglycan biosynthesis.</text>
</comment>
<protein>
    <recommendedName>
        <fullName evidence="2">Lipid II isoglutaminyl synthase (glutamine-hydrolyzing) subunit MurT</fullName>
        <ecNumber evidence="2">6.3.5.13</ecNumber>
    </recommendedName>
</protein>
<keyword evidence="6" id="KW-1185">Reference proteome</keyword>
<organism evidence="5 6">
    <name type="scientific">Sporolactobacillus shoreae</name>
    <dbReference type="NCBI Taxonomy" id="1465501"/>
    <lineage>
        <taxon>Bacteria</taxon>
        <taxon>Bacillati</taxon>
        <taxon>Bacillota</taxon>
        <taxon>Bacilli</taxon>
        <taxon>Bacillales</taxon>
        <taxon>Sporolactobacillaceae</taxon>
        <taxon>Sporolactobacillus</taxon>
    </lineage>
</organism>
<dbReference type="Pfam" id="PF08353">
    <property type="entry name" value="MurT_C"/>
    <property type="match status" value="1"/>
</dbReference>
<dbReference type="InterPro" id="IPR013564">
    <property type="entry name" value="MurT_C"/>
</dbReference>
<reference evidence="5 6" key="1">
    <citation type="journal article" date="2015" name="Int. J. Syst. Evol. Microbiol.">
        <title>Sporolactobacillus shoreae sp. nov. and Sporolactobacillus spathodeae sp. nov., two spore-forming lactic acid bacteria isolated from tree barks in Thailand.</title>
        <authorList>
            <person name="Thamacharoensuk T."/>
            <person name="Kitahara M."/>
            <person name="Ohkuma M."/>
            <person name="Thongchul N."/>
            <person name="Tanasupawat S."/>
        </authorList>
    </citation>
    <scope>NUCLEOTIDE SEQUENCE [LARGE SCALE GENOMIC DNA]</scope>
    <source>
        <strain evidence="5 6">BK92</strain>
    </source>
</reference>
<feature type="binding site" evidence="2">
    <location>
        <position position="231"/>
    </location>
    <ligand>
        <name>Zn(2+)</name>
        <dbReference type="ChEBI" id="CHEBI:29105"/>
    </ligand>
</feature>
<dbReference type="GO" id="GO:0140282">
    <property type="term" value="F:carbon-nitrogen ligase activity on lipid II"/>
    <property type="evidence" value="ECO:0007669"/>
    <property type="project" value="UniProtKB-UniRule"/>
</dbReference>
<dbReference type="SUPFAM" id="SSF53623">
    <property type="entry name" value="MurD-like peptide ligases, catalytic domain"/>
    <property type="match status" value="1"/>
</dbReference>
<dbReference type="PANTHER" id="PTHR23135:SF7">
    <property type="entry name" value="LIPID II ISOGLUTAMINYL SYNTHASE (GLUTAMINE-HYDROLYZING) SUBUNIT MURT"/>
    <property type="match status" value="1"/>
</dbReference>
<comment type="similarity">
    <text evidence="2">Belongs to the MurCDEF family. MurT subfamily.</text>
</comment>
<dbReference type="Proteomes" id="UP000298347">
    <property type="component" value="Unassembled WGS sequence"/>
</dbReference>
<comment type="function">
    <text evidence="2">The lipid II isoglutaminyl synthase complex catalyzes the formation of alpha-D-isoglutamine in the cell wall lipid II stem peptide. The MurT subunit catalyzes the ATP-dependent amidation of D-glutamate residue of lipid II, converting it to an isoglutamine residue.</text>
</comment>
<feature type="binding site" evidence="2">
    <location>
        <position position="209"/>
    </location>
    <ligand>
        <name>Zn(2+)</name>
        <dbReference type="ChEBI" id="CHEBI:29105"/>
    </ligand>
</feature>
<evidence type="ECO:0000313" key="6">
    <source>
        <dbReference type="Proteomes" id="UP000298347"/>
    </source>
</evidence>
<keyword evidence="2" id="KW-0436">Ligase</keyword>
<dbReference type="RefSeq" id="WP_135349474.1">
    <property type="nucleotide sequence ID" value="NZ_SRJD01000019.1"/>
</dbReference>
<evidence type="ECO:0000256" key="2">
    <source>
        <dbReference type="HAMAP-Rule" id="MF_02214"/>
    </source>
</evidence>
<keyword evidence="2" id="KW-0862">Zinc</keyword>
<feature type="domain" description="Mur ligase central" evidence="3">
    <location>
        <begin position="55"/>
        <end position="205"/>
    </location>
</feature>
<keyword evidence="2" id="KW-0547">Nucleotide-binding</keyword>
<dbReference type="EC" id="6.3.5.13" evidence="2"/>
<dbReference type="InterPro" id="IPR013221">
    <property type="entry name" value="Mur_ligase_cen"/>
</dbReference>
<dbReference type="OrthoDB" id="9803907at2"/>
<keyword evidence="2" id="KW-0479">Metal-binding</keyword>
<comment type="catalytic activity">
    <reaction evidence="2">
        <text>beta-D-GlcNAc-(1-&gt;4)-Mur2Ac(oyl-L-Ala-gamma-D-Glu-L-Lys-D-Ala-D-Ala)-di-trans,octa-cis-undecaprenyl diphosphate + ATP = beta-D-GlcNAc-(1-&gt;4)-Mur2Ac(oyl-L-Ala-gamma-D-O-P-Glu-L-Lys-D-Ala-D-Ala)-di-trans,octa-cis-undecaprenyl diphosphate + ADP</text>
        <dbReference type="Rhea" id="RHEA:59488"/>
        <dbReference type="ChEBI" id="CHEBI:30616"/>
        <dbReference type="ChEBI" id="CHEBI:60033"/>
        <dbReference type="ChEBI" id="CHEBI:143132"/>
        <dbReference type="ChEBI" id="CHEBI:456216"/>
    </reaction>
</comment>
<dbReference type="GO" id="GO:0071555">
    <property type="term" value="P:cell wall organization"/>
    <property type="evidence" value="ECO:0007669"/>
    <property type="project" value="UniProtKB-KW"/>
</dbReference>
<keyword evidence="2" id="KW-0067">ATP-binding</keyword>
<feature type="domain" description="Lipid II isoglutaminyl synthase (glutamine-hydrolyzing) subunit MurT C-terminal" evidence="4">
    <location>
        <begin position="338"/>
        <end position="447"/>
    </location>
</feature>
<gene>
    <name evidence="2" type="primary">murT</name>
    <name evidence="5" type="ORF">E4665_14280</name>
</gene>
<dbReference type="UniPathway" id="UPA00219"/>
<comment type="catalytic activity">
    <reaction evidence="2">
        <text>beta-D-GlcNAc-(1-&gt;4)-Mur2Ac(oyl-L-Ala-gamma-D-O-P-Glu-L-Lys-D-Ala-D-Ala)-di-trans,octa-cis-undecaprenyl diphosphate + NH4(+) = beta-D-GlcNAc-(1-&gt;4)-Mur2Ac(oyl-L-Ala-D-isoglutaminyl-L-Lys-D-Ala-D-Ala)-di-trans,octa-cis-undecaprenyl diphosphate + phosphate + H(+)</text>
        <dbReference type="Rhea" id="RHEA:57932"/>
        <dbReference type="ChEBI" id="CHEBI:15378"/>
        <dbReference type="ChEBI" id="CHEBI:28938"/>
        <dbReference type="ChEBI" id="CHEBI:43474"/>
        <dbReference type="ChEBI" id="CHEBI:62233"/>
        <dbReference type="ChEBI" id="CHEBI:143132"/>
    </reaction>
</comment>
<feature type="binding site" evidence="2">
    <location>
        <position position="234"/>
    </location>
    <ligand>
        <name>Zn(2+)</name>
        <dbReference type="ChEBI" id="CHEBI:29105"/>
    </ligand>
</feature>
<dbReference type="Pfam" id="PF08245">
    <property type="entry name" value="Mur_ligase_M"/>
    <property type="match status" value="1"/>
</dbReference>
<proteinExistence type="inferred from homology"/>
<dbReference type="EMBL" id="SRJD01000019">
    <property type="protein sequence ID" value="TGA96867.1"/>
    <property type="molecule type" value="Genomic_DNA"/>
</dbReference>
<evidence type="ECO:0000259" key="4">
    <source>
        <dbReference type="Pfam" id="PF08353"/>
    </source>
</evidence>
<evidence type="ECO:0000313" key="5">
    <source>
        <dbReference type="EMBL" id="TGA96867.1"/>
    </source>
</evidence>
<accession>A0A4Z0GLG4</accession>
<comment type="subunit">
    <text evidence="2">Forms a heterodimer with GatD.</text>
</comment>
<dbReference type="AlphaFoldDB" id="A0A4Z0GLG4"/>
<feature type="active site" evidence="2">
    <location>
        <position position="374"/>
    </location>
</feature>
<comment type="catalytic activity">
    <reaction evidence="2">
        <text>beta-D-GlcNAc-(1-&gt;4)-Mur2Ac(oyl-L-Ala-gamma-D-Glu-L-Lys-D-Ala-D-Ala)-di-trans,octa-cis-undecaprenyl diphosphate + L-glutamine + ATP + H2O = beta-D-GlcNAc-(1-&gt;4)-Mur2Ac(oyl-L-Ala-D-isoglutaminyl-L-Lys-D-Ala-D-Ala)-di-trans,octa-cis-undecaprenyl diphosphate + L-glutamate + ADP + phosphate + H(+)</text>
        <dbReference type="Rhea" id="RHEA:57928"/>
        <dbReference type="ChEBI" id="CHEBI:15377"/>
        <dbReference type="ChEBI" id="CHEBI:15378"/>
        <dbReference type="ChEBI" id="CHEBI:29985"/>
        <dbReference type="ChEBI" id="CHEBI:30616"/>
        <dbReference type="ChEBI" id="CHEBI:43474"/>
        <dbReference type="ChEBI" id="CHEBI:58359"/>
        <dbReference type="ChEBI" id="CHEBI:60033"/>
        <dbReference type="ChEBI" id="CHEBI:62233"/>
        <dbReference type="ChEBI" id="CHEBI:456216"/>
        <dbReference type="EC" id="6.3.5.13"/>
    </reaction>
</comment>
<name>A0A4Z0GLG4_9BACL</name>
<keyword evidence="2" id="KW-0133">Cell shape</keyword>
<feature type="binding site" evidence="2">
    <location>
        <position position="212"/>
    </location>
    <ligand>
        <name>Zn(2+)</name>
        <dbReference type="ChEBI" id="CHEBI:29105"/>
    </ligand>
</feature>
<keyword evidence="2" id="KW-0573">Peptidoglycan synthesis</keyword>
<evidence type="ECO:0000259" key="3">
    <source>
        <dbReference type="Pfam" id="PF08245"/>
    </source>
</evidence>
<comment type="caution">
    <text evidence="5">The sequence shown here is derived from an EMBL/GenBank/DDBJ whole genome shotgun (WGS) entry which is preliminary data.</text>
</comment>
<dbReference type="InterPro" id="IPR043703">
    <property type="entry name" value="Lipid_II_synth_MurT"/>
</dbReference>
<dbReference type="GO" id="GO:0016881">
    <property type="term" value="F:acid-amino acid ligase activity"/>
    <property type="evidence" value="ECO:0007669"/>
    <property type="project" value="InterPro"/>
</dbReference>
<evidence type="ECO:0000256" key="1">
    <source>
        <dbReference type="ARBA" id="ARBA00004752"/>
    </source>
</evidence>
<dbReference type="PANTHER" id="PTHR23135">
    <property type="entry name" value="MUR LIGASE FAMILY MEMBER"/>
    <property type="match status" value="1"/>
</dbReference>
<keyword evidence="2" id="KW-0961">Cell wall biogenesis/degradation</keyword>